<sequence>MALHGVFANDLQFVKGVDSDQAQDDERENANVDDADLEEGEIASDDDDEEIQHGNQKQEEKTGVKPTVLQGDTAKQDLKTQTGNQPEKPDSLNIRGAAVNAEKRRDKRVTSNSNNSRTRKRTGDDDLTSHRDSNRKRRRTQDGDNEDLDDIDYDINARGHSPMERIQRYGGGESAGSDYDESNFSSIRRQRGGESRARSGRSPPRRRPASGSARDRGGGDRRRQDRDRSDRDRRPAKNNPPNTPSNKSKEEPICAFYMEGKCSRGNDCPYSHAALPPRKMELCKFYLMDCCAKKEKCLYLHKDFPCKFFHTGKKCRHNSEECKFSHEPLTETMRAILIKHIETAPREILGDFPRLSREETIQAIDHFSPVPNGREKRPHIPALFDQAGSTSSGNVTNKTEMVKDGGRHHQTQLTDRNDEPARRVAFYQESSTSETDHARVEQPEENSRSIWFGQLRQEKTNEPSHSHDSVDEPPKQKVEEEHPTIRSPLVGTKEEEEGNVDYLSTLPARQRELYRRIQQQQREPATTQEGLDAGNEQNSANDKWYSSDEEETGESITNLLRTIKQKPDAHGGKDSSVPALTNLNLTSLENINVAEIAKALSTLQQSQSASGEYGCSSSVAENSRRDPRTRDPRMRNNNSSQMSTGSVGMGDVDLRVPTPSRQDVDLRLDNRKATDVDLRTGLAPHSNLDDIRSSDVDLRRLPLPFKSAPVQVPVREIEASINLRPPMEYQVWLVDPNPPDYSAIRVHANWAHLDPRQQKGSVTARDFTVTDPPAIPLGPASPDPIPVASTLRHFEPEQAVYSPLRAAPNDPRARDPRRVTGLQAQQPLLLGEKRGISGGVGLLGAAPPGMLPLLPKGSQMELSPQDTPCVNFRSPPVNPPYIDRNVSDDPARDQHSRQMENRRDPRQRDPRQHKNSPAICDASERSYTPPPNDRVFL</sequence>
<dbReference type="SUPFAM" id="SSF90229">
    <property type="entry name" value="CCCH zinc finger"/>
    <property type="match status" value="3"/>
</dbReference>
<evidence type="ECO:0000256" key="4">
    <source>
        <dbReference type="ARBA" id="ARBA00022771"/>
    </source>
</evidence>
<proteinExistence type="predicted"/>
<organism evidence="7">
    <name type="scientific">Daphnia magna</name>
    <dbReference type="NCBI Taxonomy" id="35525"/>
    <lineage>
        <taxon>Eukaryota</taxon>
        <taxon>Metazoa</taxon>
        <taxon>Ecdysozoa</taxon>
        <taxon>Arthropoda</taxon>
        <taxon>Crustacea</taxon>
        <taxon>Branchiopoda</taxon>
        <taxon>Diplostraca</taxon>
        <taxon>Cladocera</taxon>
        <taxon>Anomopoda</taxon>
        <taxon>Daphniidae</taxon>
        <taxon>Daphnia</taxon>
    </lineage>
</organism>
<dbReference type="GO" id="GO:0005634">
    <property type="term" value="C:nucleus"/>
    <property type="evidence" value="ECO:0007669"/>
    <property type="project" value="TreeGrafter"/>
</dbReference>
<keyword evidence="3" id="KW-0677">Repeat</keyword>
<keyword evidence="1" id="KW-0597">Phosphoprotein</keyword>
<feature type="region of interest" description="Disordered" evidence="6">
    <location>
        <begin position="518"/>
        <end position="553"/>
    </location>
</feature>
<feature type="compositionally biased region" description="Basic and acidic residues" evidence="6">
    <location>
        <begin position="155"/>
        <end position="167"/>
    </location>
</feature>
<keyword evidence="4" id="KW-0863">Zinc-finger</keyword>
<dbReference type="InterPro" id="IPR054361">
    <property type="entry name" value="Znf-CCCH_ZC3H4/6/8"/>
</dbReference>
<dbReference type="SMART" id="SM00356">
    <property type="entry name" value="ZnF_C3H1"/>
    <property type="match status" value="3"/>
</dbReference>
<dbReference type="InterPro" id="IPR000571">
    <property type="entry name" value="Znf_CCCH"/>
</dbReference>
<dbReference type="PANTHER" id="PTHR13119">
    <property type="entry name" value="ZINC FINGER CCCH DOMAIN-CONTAINING PROTEI"/>
    <property type="match status" value="1"/>
</dbReference>
<feature type="region of interest" description="Disordered" evidence="6">
    <location>
        <begin position="385"/>
        <end position="501"/>
    </location>
</feature>
<dbReference type="PANTHER" id="PTHR13119:SF12">
    <property type="entry name" value="PROTEIN SUPPRESSOR OF SABLE"/>
    <property type="match status" value="1"/>
</dbReference>
<feature type="region of interest" description="Disordered" evidence="6">
    <location>
        <begin position="854"/>
        <end position="937"/>
    </location>
</feature>
<feature type="compositionally biased region" description="Pro residues" evidence="6">
    <location>
        <begin position="928"/>
        <end position="937"/>
    </location>
</feature>
<dbReference type="Pfam" id="PF00642">
    <property type="entry name" value="zf-CCCH"/>
    <property type="match status" value="1"/>
</dbReference>
<dbReference type="GO" id="GO:0003723">
    <property type="term" value="F:RNA binding"/>
    <property type="evidence" value="ECO:0007669"/>
    <property type="project" value="InterPro"/>
</dbReference>
<dbReference type="GO" id="GO:0045892">
    <property type="term" value="P:negative regulation of DNA-templated transcription"/>
    <property type="evidence" value="ECO:0007669"/>
    <property type="project" value="InterPro"/>
</dbReference>
<feature type="compositionally biased region" description="Basic and acidic residues" evidence="6">
    <location>
        <begin position="885"/>
        <end position="912"/>
    </location>
</feature>
<dbReference type="Pfam" id="PF22623">
    <property type="entry name" value="zf-CCCH_9"/>
    <property type="match status" value="1"/>
</dbReference>
<feature type="compositionally biased region" description="Basic and acidic residues" evidence="6">
    <location>
        <begin position="456"/>
        <end position="484"/>
    </location>
</feature>
<evidence type="ECO:0000256" key="2">
    <source>
        <dbReference type="ARBA" id="ARBA00022723"/>
    </source>
</evidence>
<accession>A0A0P5S2W0</accession>
<dbReference type="InterPro" id="IPR045124">
    <property type="entry name" value="Su(sable)-like"/>
</dbReference>
<feature type="compositionally biased region" description="Polar residues" evidence="6">
    <location>
        <begin position="387"/>
        <end position="399"/>
    </location>
</feature>
<feature type="compositionally biased region" description="Acidic residues" evidence="6">
    <location>
        <begin position="21"/>
        <end position="50"/>
    </location>
</feature>
<dbReference type="Gene3D" id="4.10.1000.10">
    <property type="entry name" value="Zinc finger, CCCH-type"/>
    <property type="match status" value="1"/>
</dbReference>
<feature type="compositionally biased region" description="Acidic residues" evidence="6">
    <location>
        <begin position="143"/>
        <end position="153"/>
    </location>
</feature>
<dbReference type="EMBL" id="GDIQ01093076">
    <property type="protein sequence ID" value="JAL58650.1"/>
    <property type="molecule type" value="Transcribed_RNA"/>
</dbReference>
<dbReference type="InterPro" id="IPR036855">
    <property type="entry name" value="Znf_CCCH_sf"/>
</dbReference>
<evidence type="ECO:0000256" key="1">
    <source>
        <dbReference type="ARBA" id="ARBA00022553"/>
    </source>
</evidence>
<feature type="compositionally biased region" description="Low complexity" evidence="6">
    <location>
        <begin position="237"/>
        <end position="246"/>
    </location>
</feature>
<feature type="compositionally biased region" description="Basic and acidic residues" evidence="6">
    <location>
        <begin position="213"/>
        <end position="235"/>
    </location>
</feature>
<evidence type="ECO:0000256" key="6">
    <source>
        <dbReference type="SAM" id="MobiDB-lite"/>
    </source>
</evidence>
<dbReference type="OrthoDB" id="411372at2759"/>
<evidence type="ECO:0000256" key="5">
    <source>
        <dbReference type="ARBA" id="ARBA00022833"/>
    </source>
</evidence>
<dbReference type="GO" id="GO:0008270">
    <property type="term" value="F:zinc ion binding"/>
    <property type="evidence" value="ECO:0007669"/>
    <property type="project" value="UniProtKB-KW"/>
</dbReference>
<feature type="region of interest" description="Disordered" evidence="6">
    <location>
        <begin position="606"/>
        <end position="662"/>
    </location>
</feature>
<feature type="compositionally biased region" description="Basic and acidic residues" evidence="6">
    <location>
        <begin position="121"/>
        <end position="132"/>
    </location>
</feature>
<evidence type="ECO:0000313" key="7">
    <source>
        <dbReference type="EMBL" id="JAL58650.1"/>
    </source>
</evidence>
<dbReference type="PROSITE" id="PS50103">
    <property type="entry name" value="ZF_C3H1"/>
    <property type="match status" value="3"/>
</dbReference>
<name>A0A0P5S2W0_9CRUS</name>
<feature type="compositionally biased region" description="Basic and acidic residues" evidence="6">
    <location>
        <begin position="434"/>
        <end position="447"/>
    </location>
</feature>
<evidence type="ECO:0000256" key="3">
    <source>
        <dbReference type="ARBA" id="ARBA00022737"/>
    </source>
</evidence>
<feature type="compositionally biased region" description="Basic and acidic residues" evidence="6">
    <location>
        <begin position="622"/>
        <end position="634"/>
    </location>
</feature>
<keyword evidence="2" id="KW-0479">Metal-binding</keyword>
<reference evidence="7" key="1">
    <citation type="submission" date="2015-10" db="EMBL/GenBank/DDBJ databases">
        <title>EvidentialGene: Evidence-directed Construction of Complete mRNA Transcriptomes without Genomes.</title>
        <authorList>
            <person name="Gilbert D.G."/>
        </authorList>
    </citation>
    <scope>NUCLEOTIDE SEQUENCE</scope>
</reference>
<dbReference type="AlphaFoldDB" id="A0A0P5S2W0"/>
<keyword evidence="5" id="KW-0862">Zinc</keyword>
<feature type="compositionally biased region" description="Polar residues" evidence="6">
    <location>
        <begin position="518"/>
        <end position="541"/>
    </location>
</feature>
<protein>
    <submittedName>
        <fullName evidence="7">Zinc finger CCCH domain-containing protein</fullName>
    </submittedName>
</protein>
<feature type="region of interest" description="Disordered" evidence="6">
    <location>
        <begin position="1"/>
        <end position="250"/>
    </location>
</feature>